<accession>A0AAD5WFH3</accession>
<feature type="compositionally biased region" description="Low complexity" evidence="1">
    <location>
        <begin position="8"/>
        <end position="20"/>
    </location>
</feature>
<proteinExistence type="predicted"/>
<protein>
    <submittedName>
        <fullName evidence="2">Uncharacterized protein</fullName>
    </submittedName>
</protein>
<reference evidence="2" key="1">
    <citation type="submission" date="2021-06" db="EMBL/GenBank/DDBJ databases">
        <title>Parelaphostrongylus tenuis whole genome reference sequence.</title>
        <authorList>
            <person name="Garwood T.J."/>
            <person name="Larsen P.A."/>
            <person name="Fountain-Jones N.M."/>
            <person name="Garbe J.R."/>
            <person name="Macchietto M.G."/>
            <person name="Kania S.A."/>
            <person name="Gerhold R.W."/>
            <person name="Richards J.E."/>
            <person name="Wolf T.M."/>
        </authorList>
    </citation>
    <scope>NUCLEOTIDE SEQUENCE</scope>
    <source>
        <strain evidence="2">MNPRO001-30</strain>
        <tissue evidence="2">Meninges</tissue>
    </source>
</reference>
<feature type="region of interest" description="Disordered" evidence="1">
    <location>
        <begin position="1"/>
        <end position="21"/>
    </location>
</feature>
<organism evidence="2 3">
    <name type="scientific">Parelaphostrongylus tenuis</name>
    <name type="common">Meningeal worm</name>
    <dbReference type="NCBI Taxonomy" id="148309"/>
    <lineage>
        <taxon>Eukaryota</taxon>
        <taxon>Metazoa</taxon>
        <taxon>Ecdysozoa</taxon>
        <taxon>Nematoda</taxon>
        <taxon>Chromadorea</taxon>
        <taxon>Rhabditida</taxon>
        <taxon>Rhabditina</taxon>
        <taxon>Rhabditomorpha</taxon>
        <taxon>Strongyloidea</taxon>
        <taxon>Metastrongylidae</taxon>
        <taxon>Parelaphostrongylus</taxon>
    </lineage>
</organism>
<sequence length="131" mass="14487">MDGRPAGTSSSTSRLRSPLSNDYAQIKQSDMGESIAGVNRDNVGDTVVGYTRTVSGRYYFAEDGLDPGWYYGNEINQFDKESARINNNYNINYDFGAVMDFGATALANFFIISSQNSGIEIKVLIQLFKKP</sequence>
<dbReference type="Proteomes" id="UP001196413">
    <property type="component" value="Unassembled WGS sequence"/>
</dbReference>
<evidence type="ECO:0000256" key="1">
    <source>
        <dbReference type="SAM" id="MobiDB-lite"/>
    </source>
</evidence>
<dbReference type="EMBL" id="JAHQIW010006110">
    <property type="protein sequence ID" value="KAJ1368197.1"/>
    <property type="molecule type" value="Genomic_DNA"/>
</dbReference>
<evidence type="ECO:0000313" key="2">
    <source>
        <dbReference type="EMBL" id="KAJ1368197.1"/>
    </source>
</evidence>
<dbReference type="AlphaFoldDB" id="A0AAD5WFH3"/>
<gene>
    <name evidence="2" type="ORF">KIN20_029277</name>
</gene>
<name>A0AAD5WFH3_PARTN</name>
<keyword evidence="3" id="KW-1185">Reference proteome</keyword>
<comment type="caution">
    <text evidence="2">The sequence shown here is derived from an EMBL/GenBank/DDBJ whole genome shotgun (WGS) entry which is preliminary data.</text>
</comment>
<evidence type="ECO:0000313" key="3">
    <source>
        <dbReference type="Proteomes" id="UP001196413"/>
    </source>
</evidence>